<sequence>MTIHGCQMQEYSMSNLEVRPLFGANHDKLRKLQTIIDSQRSVWEDLGAARPWWSVLSAEEYDRKLNLSESPFFILGQQDSDVNDILGDPEAETFYHSGEIAIMRALHHVDDVATRGGLAWGGGGVGNVAVDFGCGVGRLSKALARRFQSVARRTINQRFPALARRILVVPTTSAGLEFVTSVDGVGIDFALSLLTLQHMIPQLQIAVIEHLCDALAPSGLGFIQLLTGYYPSPYIDADCNPASKVCVNEKRALLEPGMQLHFLPLTEAYYHLQLRGCFILEEHPCDDHVFVPARASTAHCLVFAKLTEEKNML</sequence>
<dbReference type="InterPro" id="IPR029063">
    <property type="entry name" value="SAM-dependent_MTases_sf"/>
</dbReference>
<evidence type="ECO:0000313" key="2">
    <source>
        <dbReference type="Proteomes" id="UP000002729"/>
    </source>
</evidence>
<dbReference type="AlphaFoldDB" id="F0YGN0"/>
<dbReference type="GeneID" id="20225686"/>
<dbReference type="RefSeq" id="XP_009039539.1">
    <property type="nucleotide sequence ID" value="XM_009041291.1"/>
</dbReference>
<reference evidence="1 2" key="1">
    <citation type="journal article" date="2011" name="Proc. Natl. Acad. Sci. U.S.A.">
        <title>Niche of harmful alga Aureococcus anophagefferens revealed through ecogenomics.</title>
        <authorList>
            <person name="Gobler C.J."/>
            <person name="Berry D.L."/>
            <person name="Dyhrman S.T."/>
            <person name="Wilhelm S.W."/>
            <person name="Salamov A."/>
            <person name="Lobanov A.V."/>
            <person name="Zhang Y."/>
            <person name="Collier J.L."/>
            <person name="Wurch L.L."/>
            <person name="Kustka A.B."/>
            <person name="Dill B.D."/>
            <person name="Shah M."/>
            <person name="VerBerkmoes N.C."/>
            <person name="Kuo A."/>
            <person name="Terry A."/>
            <person name="Pangilinan J."/>
            <person name="Lindquist E.A."/>
            <person name="Lucas S."/>
            <person name="Paulsen I.T."/>
            <person name="Hattenrath-Lehmann T.K."/>
            <person name="Talmage S.C."/>
            <person name="Walker E.A."/>
            <person name="Koch F."/>
            <person name="Burson A.M."/>
            <person name="Marcoval M.A."/>
            <person name="Tang Y.Z."/>
            <person name="Lecleir G.R."/>
            <person name="Coyne K.J."/>
            <person name="Berg G.M."/>
            <person name="Bertrand E.M."/>
            <person name="Saito M.A."/>
            <person name="Gladyshev V.N."/>
            <person name="Grigoriev I.V."/>
        </authorList>
    </citation>
    <scope>NUCLEOTIDE SEQUENCE [LARGE SCALE GENOMIC DNA]</scope>
    <source>
        <strain evidence="2">CCMP 1984</strain>
    </source>
</reference>
<dbReference type="SUPFAM" id="SSF53335">
    <property type="entry name" value="S-adenosyl-L-methionine-dependent methyltransferases"/>
    <property type="match status" value="1"/>
</dbReference>
<proteinExistence type="predicted"/>
<dbReference type="Proteomes" id="UP000002729">
    <property type="component" value="Unassembled WGS sequence"/>
</dbReference>
<evidence type="ECO:0000313" key="1">
    <source>
        <dbReference type="EMBL" id="EGB05700.1"/>
    </source>
</evidence>
<dbReference type="Gene3D" id="3.40.50.150">
    <property type="entry name" value="Vaccinia Virus protein VP39"/>
    <property type="match status" value="1"/>
</dbReference>
<name>F0YGN0_AURAN</name>
<dbReference type="InParanoid" id="F0YGN0"/>
<dbReference type="KEGG" id="aaf:AURANDRAFT_66178"/>
<dbReference type="eggNOG" id="ENOG502SYD9">
    <property type="taxonomic scope" value="Eukaryota"/>
</dbReference>
<evidence type="ECO:0008006" key="3">
    <source>
        <dbReference type="Google" id="ProtNLM"/>
    </source>
</evidence>
<keyword evidence="2" id="KW-1185">Reference proteome</keyword>
<dbReference type="OrthoDB" id="202300at2759"/>
<accession>F0YGN0</accession>
<protein>
    <recommendedName>
        <fullName evidence="3">Methyltransferase type 11 domain-containing protein</fullName>
    </recommendedName>
</protein>
<dbReference type="EMBL" id="GL833139">
    <property type="protein sequence ID" value="EGB05700.1"/>
    <property type="molecule type" value="Genomic_DNA"/>
</dbReference>
<gene>
    <name evidence="1" type="ORF">AURANDRAFT_66178</name>
</gene>
<organism evidence="2">
    <name type="scientific">Aureococcus anophagefferens</name>
    <name type="common">Harmful bloom alga</name>
    <dbReference type="NCBI Taxonomy" id="44056"/>
    <lineage>
        <taxon>Eukaryota</taxon>
        <taxon>Sar</taxon>
        <taxon>Stramenopiles</taxon>
        <taxon>Ochrophyta</taxon>
        <taxon>Pelagophyceae</taxon>
        <taxon>Pelagomonadales</taxon>
        <taxon>Pelagomonadaceae</taxon>
        <taxon>Aureococcus</taxon>
    </lineage>
</organism>